<evidence type="ECO:0000256" key="7">
    <source>
        <dbReference type="ARBA" id="ARBA00022679"/>
    </source>
</evidence>
<evidence type="ECO:0000256" key="6">
    <source>
        <dbReference type="ARBA" id="ARBA00022516"/>
    </source>
</evidence>
<keyword evidence="7 15" id="KW-0808">Transferase</keyword>
<comment type="similarity">
    <text evidence="3 15">Belongs to the CDP-alcohol phosphatidyltransferase class-I family.</text>
</comment>
<evidence type="ECO:0000256" key="3">
    <source>
        <dbReference type="ARBA" id="ARBA00010441"/>
    </source>
</evidence>
<evidence type="ECO:0000256" key="14">
    <source>
        <dbReference type="ARBA" id="ARBA00032361"/>
    </source>
</evidence>
<dbReference type="PANTHER" id="PTHR14269">
    <property type="entry name" value="CDP-DIACYLGLYCEROL--GLYCEROL-3-PHOSPHATE 3-PHOSPHATIDYLTRANSFERASE-RELATED"/>
    <property type="match status" value="1"/>
</dbReference>
<feature type="transmembrane region" description="Helical" evidence="16">
    <location>
        <begin position="126"/>
        <end position="144"/>
    </location>
</feature>
<dbReference type="AlphaFoldDB" id="A0A369KLR9"/>
<evidence type="ECO:0000256" key="8">
    <source>
        <dbReference type="ARBA" id="ARBA00022692"/>
    </source>
</evidence>
<dbReference type="NCBIfam" id="TIGR00473">
    <property type="entry name" value="pssA"/>
    <property type="match status" value="1"/>
</dbReference>
<keyword evidence="9 16" id="KW-1133">Transmembrane helix</keyword>
<dbReference type="InterPro" id="IPR048254">
    <property type="entry name" value="CDP_ALCOHOL_P_TRANSF_CS"/>
</dbReference>
<evidence type="ECO:0000256" key="4">
    <source>
        <dbReference type="ARBA" id="ARBA00013174"/>
    </source>
</evidence>
<dbReference type="InterPro" id="IPR043130">
    <property type="entry name" value="CDP-OH_PTrfase_TM_dom"/>
</dbReference>
<dbReference type="GO" id="GO:0012505">
    <property type="term" value="C:endomembrane system"/>
    <property type="evidence" value="ECO:0007669"/>
    <property type="project" value="UniProtKB-SubCell"/>
</dbReference>
<keyword evidence="13" id="KW-1208">Phospholipid metabolism</keyword>
<evidence type="ECO:0000256" key="11">
    <source>
        <dbReference type="ARBA" id="ARBA00023136"/>
    </source>
</evidence>
<evidence type="ECO:0000256" key="15">
    <source>
        <dbReference type="RuleBase" id="RU003750"/>
    </source>
</evidence>
<evidence type="ECO:0000256" key="10">
    <source>
        <dbReference type="ARBA" id="ARBA00023098"/>
    </source>
</evidence>
<accession>A0A369KLR9</accession>
<dbReference type="InterPro" id="IPR050324">
    <property type="entry name" value="CDP-alcohol_PTase-I"/>
</dbReference>
<keyword evidence="11 16" id="KW-0472">Membrane</keyword>
<organism evidence="17 18">
    <name type="scientific">Spirobacillus cienkowskii</name>
    <dbReference type="NCBI Taxonomy" id="495820"/>
    <lineage>
        <taxon>Bacteria</taxon>
        <taxon>Pseudomonadati</taxon>
        <taxon>Bdellovibrionota</taxon>
        <taxon>Oligoflexia</taxon>
        <taxon>Silvanigrellales</taxon>
        <taxon>Spirobacillus</taxon>
    </lineage>
</organism>
<feature type="transmembrane region" description="Helical" evidence="16">
    <location>
        <begin position="156"/>
        <end position="177"/>
    </location>
</feature>
<comment type="caution">
    <text evidence="17">The sequence shown here is derived from an EMBL/GenBank/DDBJ whole genome shotgun (WGS) entry which is preliminary data.</text>
</comment>
<dbReference type="EC" id="2.7.8.8" evidence="4"/>
<evidence type="ECO:0000313" key="17">
    <source>
        <dbReference type="EMBL" id="RDB35589.1"/>
    </source>
</evidence>
<dbReference type="EMBL" id="QOVW01000080">
    <property type="protein sequence ID" value="RDB35589.1"/>
    <property type="molecule type" value="Genomic_DNA"/>
</dbReference>
<keyword evidence="12" id="KW-0594">Phospholipid biosynthesis</keyword>
<evidence type="ECO:0000256" key="16">
    <source>
        <dbReference type="SAM" id="Phobius"/>
    </source>
</evidence>
<name>A0A369KLR9_9BACT</name>
<feature type="transmembrane region" description="Helical" evidence="16">
    <location>
        <begin position="102"/>
        <end position="120"/>
    </location>
</feature>
<keyword evidence="10" id="KW-0443">Lipid metabolism</keyword>
<evidence type="ECO:0000256" key="2">
    <source>
        <dbReference type="ARBA" id="ARBA00004127"/>
    </source>
</evidence>
<dbReference type="GO" id="GO:0008654">
    <property type="term" value="P:phospholipid biosynthetic process"/>
    <property type="evidence" value="ECO:0007669"/>
    <property type="project" value="UniProtKB-KW"/>
</dbReference>
<dbReference type="PANTHER" id="PTHR14269:SF61">
    <property type="entry name" value="CDP-DIACYLGLYCEROL--SERINE O-PHOSPHATIDYLTRANSFERASE"/>
    <property type="match status" value="1"/>
</dbReference>
<reference evidence="17" key="1">
    <citation type="submission" date="2018-04" db="EMBL/GenBank/DDBJ databases">
        <title>Draft genome sequence of the Candidatus Spirobacillus cienkowskii, a pathogen of freshwater Daphnia species, reconstructed from hemolymph metagenomic reads.</title>
        <authorList>
            <person name="Bresciani L."/>
            <person name="Lemos L.N."/>
            <person name="Wale N."/>
            <person name="Lin J.Y."/>
            <person name="Fernandes G.R."/>
            <person name="Duffy M.A."/>
            <person name="Rodrigues J.M."/>
        </authorList>
    </citation>
    <scope>NUCLEOTIDE SEQUENCE [LARGE SCALE GENOMIC DNA]</scope>
    <source>
        <strain evidence="17">Binning01</strain>
    </source>
</reference>
<keyword evidence="6" id="KW-0444">Lipid biosynthesis</keyword>
<evidence type="ECO:0000256" key="9">
    <source>
        <dbReference type="ARBA" id="ARBA00022989"/>
    </source>
</evidence>
<dbReference type="RefSeq" id="WP_338635190.1">
    <property type="nucleotide sequence ID" value="NZ_CP146516.1"/>
</dbReference>
<dbReference type="PROSITE" id="PS00379">
    <property type="entry name" value="CDP_ALCOHOL_P_TRANSF"/>
    <property type="match status" value="1"/>
</dbReference>
<keyword evidence="18" id="KW-1185">Reference proteome</keyword>
<feature type="transmembrane region" description="Helical" evidence="16">
    <location>
        <begin position="31"/>
        <end position="50"/>
    </location>
</feature>
<evidence type="ECO:0000256" key="13">
    <source>
        <dbReference type="ARBA" id="ARBA00023264"/>
    </source>
</evidence>
<dbReference type="InterPro" id="IPR004533">
    <property type="entry name" value="CDP-diaglyc--ser_O-PTrfase"/>
</dbReference>
<comment type="catalytic activity">
    <reaction evidence="1">
        <text>a CDP-1,2-diacyl-sn-glycerol + L-serine = a 1,2-diacyl-sn-glycero-3-phospho-L-serine + CMP + H(+)</text>
        <dbReference type="Rhea" id="RHEA:16913"/>
        <dbReference type="ChEBI" id="CHEBI:15378"/>
        <dbReference type="ChEBI" id="CHEBI:33384"/>
        <dbReference type="ChEBI" id="CHEBI:57262"/>
        <dbReference type="ChEBI" id="CHEBI:58332"/>
        <dbReference type="ChEBI" id="CHEBI:60377"/>
        <dbReference type="EC" id="2.7.8.8"/>
    </reaction>
</comment>
<dbReference type="GO" id="GO:0016020">
    <property type="term" value="C:membrane"/>
    <property type="evidence" value="ECO:0007669"/>
    <property type="project" value="InterPro"/>
</dbReference>
<protein>
    <recommendedName>
        <fullName evidence="5">CDP-diacylglycerol--serine O-phosphatidyltransferase</fullName>
        <ecNumber evidence="4">2.7.8.8</ecNumber>
    </recommendedName>
    <alternativeName>
        <fullName evidence="14">Phosphatidylserine synthase</fullName>
    </alternativeName>
</protein>
<comment type="subcellular location">
    <subcellularLocation>
        <location evidence="2">Endomembrane system</location>
        <topology evidence="2">Multi-pass membrane protein</topology>
    </subcellularLocation>
</comment>
<proteinExistence type="inferred from homology"/>
<feature type="transmembrane region" description="Helical" evidence="16">
    <location>
        <begin position="241"/>
        <end position="272"/>
    </location>
</feature>
<dbReference type="Proteomes" id="UP000253934">
    <property type="component" value="Unassembled WGS sequence"/>
</dbReference>
<evidence type="ECO:0000313" key="18">
    <source>
        <dbReference type="Proteomes" id="UP000253934"/>
    </source>
</evidence>
<feature type="transmembrane region" description="Helical" evidence="16">
    <location>
        <begin position="208"/>
        <end position="229"/>
    </location>
</feature>
<evidence type="ECO:0000256" key="12">
    <source>
        <dbReference type="ARBA" id="ARBA00023209"/>
    </source>
</evidence>
<gene>
    <name evidence="17" type="primary">pssA</name>
    <name evidence="17" type="ORF">DCC88_09245</name>
</gene>
<dbReference type="Gene3D" id="1.20.120.1760">
    <property type="match status" value="1"/>
</dbReference>
<feature type="transmembrane region" description="Helical" evidence="16">
    <location>
        <begin position="62"/>
        <end position="81"/>
    </location>
</feature>
<sequence>MKPDIHNEVIQNEPIQNVNFIERRKKVKSSIYLLPNLITASSLFFGLLAIKYSIDGRMSGDIKEFVFAAYAILVAGICDGLDGSVARLTHTQSSFGVQLDSLCDLVSFGIAPAVVIYNYALNDFFRLGFCVAFIYAACGALRLARFNVQSAMGKTNGSFTGIPIPMAAAPLAVFIMAQNELLSWTLETHSSWEVYLANTLTLPEVRNYTLLVITFLLALGMISTFEYLSHKSIHLPRKRPFRFLATVLIICAIFFILQFVVSLALLLVIYSIHGPILWLFTKKDKAAEEEELFEVGQHSE</sequence>
<keyword evidence="8 16" id="KW-0812">Transmembrane</keyword>
<evidence type="ECO:0000256" key="5">
    <source>
        <dbReference type="ARBA" id="ARBA00017171"/>
    </source>
</evidence>
<evidence type="ECO:0000256" key="1">
    <source>
        <dbReference type="ARBA" id="ARBA00000287"/>
    </source>
</evidence>
<dbReference type="InterPro" id="IPR000462">
    <property type="entry name" value="CDP-OH_P_trans"/>
</dbReference>
<dbReference type="Pfam" id="PF01066">
    <property type="entry name" value="CDP-OH_P_transf"/>
    <property type="match status" value="1"/>
</dbReference>
<dbReference type="GO" id="GO:0003882">
    <property type="term" value="F:CDP-diacylglycerol-serine O-phosphatidyltransferase activity"/>
    <property type="evidence" value="ECO:0007669"/>
    <property type="project" value="UniProtKB-EC"/>
</dbReference>